<evidence type="ECO:0000256" key="1">
    <source>
        <dbReference type="ARBA" id="ARBA00004651"/>
    </source>
</evidence>
<dbReference type="PANTHER" id="PTHR23513:SF6">
    <property type="entry name" value="MAJOR FACILITATOR SUPERFAMILY ASSOCIATED DOMAIN-CONTAINING PROTEIN"/>
    <property type="match status" value="1"/>
</dbReference>
<keyword evidence="5 6" id="KW-0472">Membrane</keyword>
<feature type="transmembrane region" description="Helical" evidence="6">
    <location>
        <begin position="176"/>
        <end position="200"/>
    </location>
</feature>
<evidence type="ECO:0000313" key="7">
    <source>
        <dbReference type="EMBL" id="MFC3208576.1"/>
    </source>
</evidence>
<name>A0ABV7KFH0_9HYPH</name>
<feature type="transmembrane region" description="Helical" evidence="6">
    <location>
        <begin position="43"/>
        <end position="64"/>
    </location>
</feature>
<evidence type="ECO:0000313" key="8">
    <source>
        <dbReference type="Proteomes" id="UP001595583"/>
    </source>
</evidence>
<dbReference type="InterPro" id="IPR036259">
    <property type="entry name" value="MFS_trans_sf"/>
</dbReference>
<dbReference type="EMBL" id="JBHRTK010000026">
    <property type="protein sequence ID" value="MFC3208576.1"/>
    <property type="molecule type" value="Genomic_DNA"/>
</dbReference>
<dbReference type="PANTHER" id="PTHR23513">
    <property type="entry name" value="INTEGRAL MEMBRANE EFFLUX PROTEIN-RELATED"/>
    <property type="match status" value="1"/>
</dbReference>
<comment type="caution">
    <text evidence="7">The sequence shown here is derived from an EMBL/GenBank/DDBJ whole genome shotgun (WGS) entry which is preliminary data.</text>
</comment>
<feature type="transmembrane region" description="Helical" evidence="6">
    <location>
        <begin position="85"/>
        <end position="107"/>
    </location>
</feature>
<dbReference type="InterPro" id="IPR011701">
    <property type="entry name" value="MFS"/>
</dbReference>
<dbReference type="Proteomes" id="UP001595583">
    <property type="component" value="Unassembled WGS sequence"/>
</dbReference>
<dbReference type="RefSeq" id="WP_378224080.1">
    <property type="nucleotide sequence ID" value="NZ_JBHRTK010000026.1"/>
</dbReference>
<accession>A0ABV7KFH0</accession>
<protein>
    <submittedName>
        <fullName evidence="7">MFS transporter</fullName>
    </submittedName>
</protein>
<keyword evidence="2" id="KW-1003">Cell membrane</keyword>
<keyword evidence="4 6" id="KW-1133">Transmembrane helix</keyword>
<feature type="transmembrane region" description="Helical" evidence="6">
    <location>
        <begin position="221"/>
        <end position="244"/>
    </location>
</feature>
<keyword evidence="8" id="KW-1185">Reference proteome</keyword>
<evidence type="ECO:0000256" key="2">
    <source>
        <dbReference type="ARBA" id="ARBA00022475"/>
    </source>
</evidence>
<feature type="transmembrane region" description="Helical" evidence="6">
    <location>
        <begin position="370"/>
        <end position="390"/>
    </location>
</feature>
<dbReference type="CDD" id="cd06173">
    <property type="entry name" value="MFS_MefA_like"/>
    <property type="match status" value="1"/>
</dbReference>
<feature type="transmembrane region" description="Helical" evidence="6">
    <location>
        <begin position="256"/>
        <end position="275"/>
    </location>
</feature>
<dbReference type="Gene3D" id="1.20.1250.20">
    <property type="entry name" value="MFS general substrate transporter like domains"/>
    <property type="match status" value="1"/>
</dbReference>
<evidence type="ECO:0000256" key="5">
    <source>
        <dbReference type="ARBA" id="ARBA00023136"/>
    </source>
</evidence>
<feature type="transmembrane region" description="Helical" evidence="6">
    <location>
        <begin position="282"/>
        <end position="302"/>
    </location>
</feature>
<proteinExistence type="predicted"/>
<reference evidence="8" key="1">
    <citation type="journal article" date="2019" name="Int. J. Syst. Evol. Microbiol.">
        <title>The Global Catalogue of Microorganisms (GCM) 10K type strain sequencing project: providing services to taxonomists for standard genome sequencing and annotation.</title>
        <authorList>
            <consortium name="The Broad Institute Genomics Platform"/>
            <consortium name="The Broad Institute Genome Sequencing Center for Infectious Disease"/>
            <person name="Wu L."/>
            <person name="Ma J."/>
        </authorList>
    </citation>
    <scope>NUCLEOTIDE SEQUENCE [LARGE SCALE GENOMIC DNA]</scope>
    <source>
        <strain evidence="8">KCTC 52165</strain>
    </source>
</reference>
<keyword evidence="3 6" id="KW-0812">Transmembrane</keyword>
<organism evidence="7 8">
    <name type="scientific">Aquamicrobium soli</name>
    <dbReference type="NCBI Taxonomy" id="1811518"/>
    <lineage>
        <taxon>Bacteria</taxon>
        <taxon>Pseudomonadati</taxon>
        <taxon>Pseudomonadota</taxon>
        <taxon>Alphaproteobacteria</taxon>
        <taxon>Hyphomicrobiales</taxon>
        <taxon>Phyllobacteriaceae</taxon>
        <taxon>Aquamicrobium</taxon>
    </lineage>
</organism>
<sequence>MTNPIHIYEDGRPSLPSRVFLEFLTSTLSCNVGRNGYYMATSWILVEAGFGSASVATLLLIVSASEFVTSPLAGMAADRFDRRRLTIAADIGRFVVMLGTACTIPYLNMLVVIYLSANFFSFCDRMALTGSQALIPGLVHGRRLSKTNSAIFFTMQLGCLCAALLTGPLLRSHLPALVFIILGGFFLISAGCLSSMRAALHAHHIGKKCSSPRMAAHLFPLFAFYALLYGSAIVVSVMGASFILEEQDGTALDFGYLEAAWSVGSLIGAVLLIRLRKDTRTHALHLMLLGLNGLALMALMLLRMPWILINFAILGLLYNLGRVSVEVALQLRLADHMLGRAKGIMHSFAAALGLIIFGIVSFVGDTVRPSTIFFGFGVVLLVSLSVLSTMTQQKNGL</sequence>
<comment type="subcellular location">
    <subcellularLocation>
        <location evidence="1">Cell membrane</location>
        <topology evidence="1">Multi-pass membrane protein</topology>
    </subcellularLocation>
</comment>
<gene>
    <name evidence="7" type="ORF">ACFOHJ_20350</name>
</gene>
<feature type="transmembrane region" description="Helical" evidence="6">
    <location>
        <begin position="151"/>
        <end position="170"/>
    </location>
</feature>
<evidence type="ECO:0000256" key="6">
    <source>
        <dbReference type="SAM" id="Phobius"/>
    </source>
</evidence>
<evidence type="ECO:0000256" key="3">
    <source>
        <dbReference type="ARBA" id="ARBA00022692"/>
    </source>
</evidence>
<dbReference type="SUPFAM" id="SSF103473">
    <property type="entry name" value="MFS general substrate transporter"/>
    <property type="match status" value="1"/>
</dbReference>
<evidence type="ECO:0000256" key="4">
    <source>
        <dbReference type="ARBA" id="ARBA00022989"/>
    </source>
</evidence>
<dbReference type="Pfam" id="PF07690">
    <property type="entry name" value="MFS_1"/>
    <property type="match status" value="1"/>
</dbReference>
<feature type="transmembrane region" description="Helical" evidence="6">
    <location>
        <begin position="343"/>
        <end position="364"/>
    </location>
</feature>